<name>A0A8J7ST03_9RHOB</name>
<dbReference type="InterPro" id="IPR006439">
    <property type="entry name" value="HAD-SF_hydro_IA"/>
</dbReference>
<evidence type="ECO:0000313" key="6">
    <source>
        <dbReference type="Proteomes" id="UP000619033"/>
    </source>
</evidence>
<protein>
    <submittedName>
        <fullName evidence="5">HAD family phosphatase</fullName>
    </submittedName>
</protein>
<gene>
    <name evidence="5" type="ORF">JI744_08290</name>
</gene>
<evidence type="ECO:0000313" key="5">
    <source>
        <dbReference type="EMBL" id="MBL4928100.1"/>
    </source>
</evidence>
<comment type="caution">
    <text evidence="5">The sequence shown here is derived from an EMBL/GenBank/DDBJ whole genome shotgun (WGS) entry which is preliminary data.</text>
</comment>
<accession>A0A8J7ST03</accession>
<dbReference type="AlphaFoldDB" id="A0A8J7ST03"/>
<keyword evidence="4" id="KW-0460">Magnesium</keyword>
<dbReference type="GO" id="GO:0003824">
    <property type="term" value="F:catalytic activity"/>
    <property type="evidence" value="ECO:0007669"/>
    <property type="project" value="UniProtKB-ARBA"/>
</dbReference>
<keyword evidence="6" id="KW-1185">Reference proteome</keyword>
<dbReference type="EMBL" id="JAESVP010000004">
    <property type="protein sequence ID" value="MBL4928100.1"/>
    <property type="molecule type" value="Genomic_DNA"/>
</dbReference>
<dbReference type="Proteomes" id="UP000619033">
    <property type="component" value="Unassembled WGS sequence"/>
</dbReference>
<dbReference type="InterPro" id="IPR036412">
    <property type="entry name" value="HAD-like_sf"/>
</dbReference>
<reference evidence="5" key="1">
    <citation type="submission" date="2021-01" db="EMBL/GenBank/DDBJ databases">
        <title>Genome seq and assembly of Tabrizicola sp. KVB23.</title>
        <authorList>
            <person name="Chhetri G."/>
        </authorList>
    </citation>
    <scope>NUCLEOTIDE SEQUENCE</scope>
    <source>
        <strain evidence="5">KVB23</strain>
    </source>
</reference>
<comment type="cofactor">
    <cofactor evidence="1">
        <name>Mg(2+)</name>
        <dbReference type="ChEBI" id="CHEBI:18420"/>
    </cofactor>
</comment>
<keyword evidence="3" id="KW-0479">Metal-binding</keyword>
<evidence type="ECO:0000256" key="2">
    <source>
        <dbReference type="ARBA" id="ARBA00006171"/>
    </source>
</evidence>
<dbReference type="SUPFAM" id="SSF56784">
    <property type="entry name" value="HAD-like"/>
    <property type="match status" value="1"/>
</dbReference>
<dbReference type="Gene3D" id="3.40.50.1000">
    <property type="entry name" value="HAD superfamily/HAD-like"/>
    <property type="match status" value="1"/>
</dbReference>
<dbReference type="PANTHER" id="PTHR46193:SF10">
    <property type="entry name" value="6-PHOSPHOGLUCONATE PHOSPHATASE"/>
    <property type="match status" value="1"/>
</dbReference>
<evidence type="ECO:0000256" key="1">
    <source>
        <dbReference type="ARBA" id="ARBA00001946"/>
    </source>
</evidence>
<dbReference type="Pfam" id="PF00702">
    <property type="entry name" value="Hydrolase"/>
    <property type="match status" value="1"/>
</dbReference>
<evidence type="ECO:0000256" key="4">
    <source>
        <dbReference type="ARBA" id="ARBA00022842"/>
    </source>
</evidence>
<dbReference type="InterPro" id="IPR051600">
    <property type="entry name" value="Beta-PGM-like"/>
</dbReference>
<dbReference type="InterPro" id="IPR023214">
    <property type="entry name" value="HAD_sf"/>
</dbReference>
<evidence type="ECO:0000256" key="3">
    <source>
        <dbReference type="ARBA" id="ARBA00022723"/>
    </source>
</evidence>
<sequence>MDGCLVDSEPLSLEAVAAEIRASGLPDVTATEVGGKYLGVSLSQIVRDVESRLGHPCPPGFTDRMEERLFASYSAGLPQIDGVEGLLAVLDKAGIAVAIASGASVRRLARTLDHAGLAGYFEGRRFSADQVRHGKPAPDVFLLAARELGVEPRHCAVLEDSPHGIRGAVAAGMRAVGFVGGSHLAGLRKEHAAILREAGADQVIDTLSQAFDALIPQEFQRGAR</sequence>
<dbReference type="Gene3D" id="1.10.150.240">
    <property type="entry name" value="Putative phosphatase, domain 2"/>
    <property type="match status" value="1"/>
</dbReference>
<dbReference type="NCBIfam" id="TIGR01509">
    <property type="entry name" value="HAD-SF-IA-v3"/>
    <property type="match status" value="1"/>
</dbReference>
<proteinExistence type="inferred from homology"/>
<dbReference type="PANTHER" id="PTHR46193">
    <property type="entry name" value="6-PHOSPHOGLUCONATE PHOSPHATASE"/>
    <property type="match status" value="1"/>
</dbReference>
<organism evidence="5 6">
    <name type="scientific">Fuscibacter oryzae</name>
    <dbReference type="NCBI Taxonomy" id="2803939"/>
    <lineage>
        <taxon>Bacteria</taxon>
        <taxon>Pseudomonadati</taxon>
        <taxon>Pseudomonadota</taxon>
        <taxon>Alphaproteobacteria</taxon>
        <taxon>Rhodobacterales</taxon>
        <taxon>Paracoccaceae</taxon>
        <taxon>Fuscibacter</taxon>
    </lineage>
</organism>
<dbReference type="InterPro" id="IPR023198">
    <property type="entry name" value="PGP-like_dom2"/>
</dbReference>
<dbReference type="GO" id="GO:0046872">
    <property type="term" value="F:metal ion binding"/>
    <property type="evidence" value="ECO:0007669"/>
    <property type="project" value="UniProtKB-KW"/>
</dbReference>
<comment type="similarity">
    <text evidence="2">Belongs to the HAD-like hydrolase superfamily. CbbY/CbbZ/Gph/YieH family.</text>
</comment>